<evidence type="ECO:0000256" key="13">
    <source>
        <dbReference type="ARBA" id="ARBA00047712"/>
    </source>
</evidence>
<dbReference type="GO" id="GO:0051539">
    <property type="term" value="F:4 iron, 4 sulfur cluster binding"/>
    <property type="evidence" value="ECO:0007669"/>
    <property type="project" value="UniProtKB-KW"/>
</dbReference>
<dbReference type="SUPFAM" id="SSF54292">
    <property type="entry name" value="2Fe-2S ferredoxin-like"/>
    <property type="match status" value="1"/>
</dbReference>
<dbReference type="Pfam" id="PF13510">
    <property type="entry name" value="Fer2_4"/>
    <property type="match status" value="1"/>
</dbReference>
<dbReference type="GO" id="GO:0051537">
    <property type="term" value="F:2 iron, 2 sulfur cluster binding"/>
    <property type="evidence" value="ECO:0007669"/>
    <property type="project" value="UniProtKB-UniRule"/>
</dbReference>
<dbReference type="GO" id="GO:0042773">
    <property type="term" value="P:ATP synthesis coupled electron transport"/>
    <property type="evidence" value="ECO:0007669"/>
    <property type="project" value="InterPro"/>
</dbReference>
<dbReference type="InterPro" id="IPR050123">
    <property type="entry name" value="Prok_molybdopt-oxidoreductase"/>
</dbReference>
<dbReference type="InterPro" id="IPR019574">
    <property type="entry name" value="NADH_UbQ_OxRdtase_Gsu_4Fe4S-bd"/>
</dbReference>
<evidence type="ECO:0000259" key="15">
    <source>
        <dbReference type="PROSITE" id="PS51085"/>
    </source>
</evidence>
<keyword evidence="8 14" id="KW-0408">Iron</keyword>
<dbReference type="GO" id="GO:0048038">
    <property type="term" value="F:quinone binding"/>
    <property type="evidence" value="ECO:0007669"/>
    <property type="project" value="UniProtKB-UniRule"/>
</dbReference>
<dbReference type="NCBIfam" id="TIGR01973">
    <property type="entry name" value="NuoG"/>
    <property type="match status" value="1"/>
</dbReference>
<dbReference type="InterPro" id="IPR036010">
    <property type="entry name" value="2Fe-2S_ferredoxin-like_sf"/>
</dbReference>
<comment type="cofactor">
    <cofactor evidence="14">
        <name>[2Fe-2S] cluster</name>
        <dbReference type="ChEBI" id="CHEBI:190135"/>
    </cofactor>
    <text evidence="14">Binds 1 [2Fe-2S] cluster per subunit.</text>
</comment>
<evidence type="ECO:0000256" key="12">
    <source>
        <dbReference type="ARBA" id="ARBA00026021"/>
    </source>
</evidence>
<organism evidence="18 19">
    <name type="scientific">Kuenenia stuttgartiensis</name>
    <dbReference type="NCBI Taxonomy" id="174633"/>
    <lineage>
        <taxon>Bacteria</taxon>
        <taxon>Pseudomonadati</taxon>
        <taxon>Planctomycetota</taxon>
        <taxon>Candidatus Brocadiia</taxon>
        <taxon>Candidatus Brocadiales</taxon>
        <taxon>Candidatus Brocadiaceae</taxon>
        <taxon>Candidatus Kuenenia</taxon>
    </lineage>
</organism>
<evidence type="ECO:0000259" key="17">
    <source>
        <dbReference type="PROSITE" id="PS51839"/>
    </source>
</evidence>
<dbReference type="PROSITE" id="PS51085">
    <property type="entry name" value="2FE2S_FER_2"/>
    <property type="match status" value="1"/>
</dbReference>
<comment type="similarity">
    <text evidence="2 14">Belongs to the complex I 75 kDa subunit family.</text>
</comment>
<evidence type="ECO:0000256" key="6">
    <source>
        <dbReference type="ARBA" id="ARBA00022723"/>
    </source>
</evidence>
<dbReference type="PROSITE" id="PS00641">
    <property type="entry name" value="COMPLEX1_75K_1"/>
    <property type="match status" value="1"/>
</dbReference>
<name>A0A2C9CNU1_KUEST</name>
<dbReference type="Pfam" id="PF00384">
    <property type="entry name" value="Molybdopterin"/>
    <property type="match status" value="2"/>
</dbReference>
<dbReference type="SUPFAM" id="SSF53706">
    <property type="entry name" value="Formate dehydrogenase/DMSO reductase, domains 1-3"/>
    <property type="match status" value="1"/>
</dbReference>
<evidence type="ECO:0000259" key="16">
    <source>
        <dbReference type="PROSITE" id="PS51669"/>
    </source>
</evidence>
<dbReference type="Gene3D" id="3.10.20.740">
    <property type="match status" value="1"/>
</dbReference>
<keyword evidence="9 14" id="KW-0411">Iron-sulfur</keyword>
<keyword evidence="11" id="KW-0830">Ubiquinone</keyword>
<dbReference type="PROSITE" id="PS00643">
    <property type="entry name" value="COMPLEX1_75K_3"/>
    <property type="match status" value="1"/>
</dbReference>
<feature type="domain" description="4Fe-4S Mo/W bis-MGD-type" evidence="16">
    <location>
        <begin position="221"/>
        <end position="277"/>
    </location>
</feature>
<dbReference type="KEGG" id="kst:KSMBR1_3985"/>
<evidence type="ECO:0000256" key="1">
    <source>
        <dbReference type="ARBA" id="ARBA00001966"/>
    </source>
</evidence>
<dbReference type="PANTHER" id="PTHR43105:SF10">
    <property type="entry name" value="NADH-QUINONE OXIDOREDUCTASE SUBUNIT G"/>
    <property type="match status" value="1"/>
</dbReference>
<keyword evidence="5 14" id="KW-0874">Quinone</keyword>
<dbReference type="EC" id="7.1.1.-" evidence="14"/>
<gene>
    <name evidence="18" type="primary">nuoG</name>
    <name evidence="18" type="ORF">KSMBR1_3985</name>
</gene>
<reference evidence="19" key="1">
    <citation type="submission" date="2017-10" db="EMBL/GenBank/DDBJ databases">
        <authorList>
            <person name="Frank J."/>
        </authorList>
    </citation>
    <scope>NUCLEOTIDE SEQUENCE [LARGE SCALE GENOMIC DNA]</scope>
</reference>
<dbReference type="CDD" id="cd02788">
    <property type="entry name" value="MopB_CT_NDH-1_NuoG2-N7"/>
    <property type="match status" value="1"/>
</dbReference>
<keyword evidence="4 14" id="KW-0001">2Fe-2S</keyword>
<keyword evidence="19" id="KW-1185">Reference proteome</keyword>
<dbReference type="Pfam" id="PF22117">
    <property type="entry name" value="Fer4_Nqo3"/>
    <property type="match status" value="1"/>
</dbReference>
<dbReference type="GO" id="GO:0003954">
    <property type="term" value="F:NADH dehydrogenase activity"/>
    <property type="evidence" value="ECO:0007669"/>
    <property type="project" value="TreeGrafter"/>
</dbReference>
<evidence type="ECO:0000256" key="11">
    <source>
        <dbReference type="ARBA" id="ARBA00023075"/>
    </source>
</evidence>
<evidence type="ECO:0000313" key="18">
    <source>
        <dbReference type="EMBL" id="SOH06457.1"/>
    </source>
</evidence>
<dbReference type="InterPro" id="IPR006656">
    <property type="entry name" value="Mopterin_OxRdtase"/>
</dbReference>
<dbReference type="PROSITE" id="PS51839">
    <property type="entry name" value="4FE4S_HC3"/>
    <property type="match status" value="1"/>
</dbReference>
<dbReference type="Gene3D" id="2.40.40.20">
    <property type="match status" value="1"/>
</dbReference>
<comment type="catalytic activity">
    <reaction evidence="13 14">
        <text>a quinone + NADH + 5 H(+)(in) = a quinol + NAD(+) + 4 H(+)(out)</text>
        <dbReference type="Rhea" id="RHEA:57888"/>
        <dbReference type="ChEBI" id="CHEBI:15378"/>
        <dbReference type="ChEBI" id="CHEBI:24646"/>
        <dbReference type="ChEBI" id="CHEBI:57540"/>
        <dbReference type="ChEBI" id="CHEBI:57945"/>
        <dbReference type="ChEBI" id="CHEBI:132124"/>
    </reaction>
</comment>
<dbReference type="GO" id="GO:0008137">
    <property type="term" value="F:NADH dehydrogenase (ubiquinone) activity"/>
    <property type="evidence" value="ECO:0007669"/>
    <property type="project" value="UniProtKB-UniRule"/>
</dbReference>
<dbReference type="GO" id="GO:0016020">
    <property type="term" value="C:membrane"/>
    <property type="evidence" value="ECO:0007669"/>
    <property type="project" value="InterPro"/>
</dbReference>
<dbReference type="SUPFAM" id="SSF50692">
    <property type="entry name" value="ADC-like"/>
    <property type="match status" value="1"/>
</dbReference>
<comment type="function">
    <text evidence="14">NDH-1 shuttles electrons from NADH, via FMN and iron-sulfur (Fe-S) centers, to quinones in the respiratory chain. Couples the redox reaction to proton translocation (for every two electrons transferred, four hydrogen ions are translocated across the cytoplasmic membrane), and thus conserves the redox energy in a proton gradient.</text>
</comment>
<evidence type="ECO:0000256" key="10">
    <source>
        <dbReference type="ARBA" id="ARBA00023027"/>
    </source>
</evidence>
<dbReference type="InterPro" id="IPR006963">
    <property type="entry name" value="Mopterin_OxRdtase_4Fe-4S_dom"/>
</dbReference>
<dbReference type="SUPFAM" id="SSF54862">
    <property type="entry name" value="4Fe-4S ferredoxins"/>
    <property type="match status" value="1"/>
</dbReference>
<feature type="domain" description="4Fe-4S His(Cys)3-ligated-type" evidence="17">
    <location>
        <begin position="83"/>
        <end position="122"/>
    </location>
</feature>
<dbReference type="InterPro" id="IPR001041">
    <property type="entry name" value="2Fe-2S_ferredoxin-type"/>
</dbReference>
<keyword evidence="10 14" id="KW-0520">NAD</keyword>
<evidence type="ECO:0000256" key="9">
    <source>
        <dbReference type="ARBA" id="ARBA00023014"/>
    </source>
</evidence>
<keyword evidence="3 14" id="KW-0004">4Fe-4S</keyword>
<accession>A0A2C9CNU1</accession>
<evidence type="ECO:0000256" key="4">
    <source>
        <dbReference type="ARBA" id="ARBA00022714"/>
    </source>
</evidence>
<evidence type="ECO:0000313" key="19">
    <source>
        <dbReference type="Proteomes" id="UP000221734"/>
    </source>
</evidence>
<proteinExistence type="inferred from homology"/>
<evidence type="ECO:0000256" key="5">
    <source>
        <dbReference type="ARBA" id="ARBA00022719"/>
    </source>
</evidence>
<dbReference type="Pfam" id="PF04879">
    <property type="entry name" value="Molybdop_Fe4S4"/>
    <property type="match status" value="1"/>
</dbReference>
<feature type="domain" description="2Fe-2S ferredoxin-type" evidence="15">
    <location>
        <begin position="1"/>
        <end position="83"/>
    </location>
</feature>
<dbReference type="InterPro" id="IPR054351">
    <property type="entry name" value="NADH_UbQ_OxRdtase_ferredoxin"/>
</dbReference>
<dbReference type="PROSITE" id="PS00642">
    <property type="entry name" value="COMPLEX1_75K_2"/>
    <property type="match status" value="1"/>
</dbReference>
<dbReference type="FunFam" id="3.10.20.740:FF:000002">
    <property type="entry name" value="NADH-quinone oxidoreductase"/>
    <property type="match status" value="1"/>
</dbReference>
<dbReference type="SMART" id="SM00929">
    <property type="entry name" value="NADH-G_4Fe-4S_3"/>
    <property type="match status" value="1"/>
</dbReference>
<dbReference type="CDD" id="cd02771">
    <property type="entry name" value="MopB_NDH-1_NuoG2-N7"/>
    <property type="match status" value="1"/>
</dbReference>
<sequence length="904" mass="101298">MVKIIIDNKEYEVDPKKSLLESCLSLGLDLPYFCWHPAMGSVGACRQCGVKTYRDESDTKGKIVMACMEPVKEGMRVGVFEEEAKAFRAGVNEWMMTNHPHDCPVCDEGGECHLQDMTVITGHNYRRFVFKKRTYRNQHLGPFINHEMNRCIQCYRCVRFYRDYAGGRDFDNMASHNHVYFGRHEDGVLENEFSGNLVEVCPTGVFTDKSLKKHFTRKWDYSTAPSICTNCSLGCNTITGERYGMIRRIRSRYNGQVNGYFICDRGRYGYEFVNDTKRIKDPSLRKENGNLEKVDKADMQSHVAKLFSGKDKVIGIGSPRASLESNFALKKFVGYNNFFQGISGKELKLTNTILDILQNGAARTPSLKEVEKADAVLILGEDLTNTAPMLALAVRQSIRQKSFEKIKGTNIPEWQDAVVRSVSQNEKGPLFIASLYETKLDDVATKTIRCFPDEIAMLGFEVASLLDNMAPKINNPSKQIHSLVTEISLALKEAKRPLIISGISCFNENILHAAANVAWALCNSGKAAELSFVVPEANSLGTAMLGGKSLNDAFDAVEKGNAETVIILENDLYRRADKNSVDAFFNKCKNIVVLDSLENSTTSKAGTIIPVGTFAESDGTFVNNEGRAQRYYQAYHSSNPNLLEGWRWLDGIELAKSSSKSELKNFNDFLIELVESFPKFEGIQKITPPPDFRIAGQKIPRETQRYSGRTAMHANINVSEPKPPEDPDSPLSYTMEGYKGEPPSSLIPFYWSPGWNSVQAINKYQIEVGGELHGGEPGKRLIEPKQNTNAEFFNAIAEPFKIKDGEFFVVPVYHIFGSEELSSISPSIAELAPRPYVAINLDNAEKLKIKKDDEINLYINNYRLRLPVKIKLGLPKGMLGIPVSLYGMQYFDLPVWCKISGGNN</sequence>
<dbReference type="PROSITE" id="PS51669">
    <property type="entry name" value="4FE4S_MOW_BIS_MGD"/>
    <property type="match status" value="1"/>
</dbReference>
<dbReference type="InterPro" id="IPR000283">
    <property type="entry name" value="NADH_UbQ_OxRdtase_75kDa_su_CS"/>
</dbReference>
<dbReference type="AlphaFoldDB" id="A0A2C9CNU1"/>
<dbReference type="Pfam" id="PF10588">
    <property type="entry name" value="NADH-G_4Fe-4S_3"/>
    <property type="match status" value="1"/>
</dbReference>
<protein>
    <recommendedName>
        <fullName evidence="14">NADH-quinone oxidoreductase</fullName>
        <ecNumber evidence="14">7.1.1.-</ecNumber>
    </recommendedName>
</protein>
<comment type="cofactor">
    <cofactor evidence="1 14">
        <name>[4Fe-4S] cluster</name>
        <dbReference type="ChEBI" id="CHEBI:49883"/>
    </cofactor>
</comment>
<keyword evidence="6 14" id="KW-0479">Metal-binding</keyword>
<dbReference type="InterPro" id="IPR010228">
    <property type="entry name" value="NADH_UbQ_OxRdtase_Gsu"/>
</dbReference>
<dbReference type="PANTHER" id="PTHR43105">
    <property type="entry name" value="RESPIRATORY NITRATE REDUCTASE"/>
    <property type="match status" value="1"/>
</dbReference>
<dbReference type="Gene3D" id="3.30.200.210">
    <property type="match status" value="1"/>
</dbReference>
<evidence type="ECO:0000256" key="8">
    <source>
        <dbReference type="ARBA" id="ARBA00023004"/>
    </source>
</evidence>
<evidence type="ECO:0000256" key="14">
    <source>
        <dbReference type="RuleBase" id="RU003525"/>
    </source>
</evidence>
<evidence type="ECO:0000256" key="2">
    <source>
        <dbReference type="ARBA" id="ARBA00005404"/>
    </source>
</evidence>
<dbReference type="EMBL" id="LT934425">
    <property type="protein sequence ID" value="SOH06457.1"/>
    <property type="molecule type" value="Genomic_DNA"/>
</dbReference>
<dbReference type="OrthoDB" id="9805142at2"/>
<dbReference type="InterPro" id="IPR009010">
    <property type="entry name" value="Asp_de-COase-like_dom_sf"/>
</dbReference>
<keyword evidence="18" id="KW-0560">Oxidoreductase</keyword>
<dbReference type="SMART" id="SM00926">
    <property type="entry name" value="Molybdop_Fe4S4"/>
    <property type="match status" value="1"/>
</dbReference>
<dbReference type="Gene3D" id="3.40.50.740">
    <property type="match status" value="1"/>
</dbReference>
<dbReference type="CDD" id="cd00207">
    <property type="entry name" value="fer2"/>
    <property type="match status" value="1"/>
</dbReference>
<keyword evidence="7 14" id="KW-1278">Translocase</keyword>
<dbReference type="RefSeq" id="WP_099326849.1">
    <property type="nucleotide sequence ID" value="NZ_LT934425.1"/>
</dbReference>
<dbReference type="GO" id="GO:0046872">
    <property type="term" value="F:metal ion binding"/>
    <property type="evidence" value="ECO:0007669"/>
    <property type="project" value="UniProtKB-UniRule"/>
</dbReference>
<comment type="subunit">
    <text evidence="12">Composed of 13 different subunits. Subunits NuoCD, E, F, and G constitute the peripheral sector of the complex.</text>
</comment>
<evidence type="ECO:0000256" key="7">
    <source>
        <dbReference type="ARBA" id="ARBA00022967"/>
    </source>
</evidence>
<evidence type="ECO:0000256" key="3">
    <source>
        <dbReference type="ARBA" id="ARBA00022485"/>
    </source>
</evidence>
<dbReference type="Proteomes" id="UP000221734">
    <property type="component" value="Chromosome Kuenenia_stuttgartiensis_MBR1"/>
</dbReference>